<dbReference type="InterPro" id="IPR027417">
    <property type="entry name" value="P-loop_NTPase"/>
</dbReference>
<accession>A0A6S7CFJ7</accession>
<gene>
    <name evidence="1" type="ORF">LMG26841_01654</name>
</gene>
<dbReference type="GeneID" id="94355203"/>
<reference evidence="1 2" key="1">
    <citation type="submission" date="2020-04" db="EMBL/GenBank/DDBJ databases">
        <authorList>
            <person name="De Canck E."/>
        </authorList>
    </citation>
    <scope>NUCLEOTIDE SEQUENCE [LARGE SCALE GENOMIC DNA]</scope>
    <source>
        <strain evidence="1 2">LMG 26841</strain>
    </source>
</reference>
<dbReference type="RefSeq" id="WP_175167088.1">
    <property type="nucleotide sequence ID" value="NZ_CADIKW010000002.1"/>
</dbReference>
<evidence type="ECO:0008006" key="3">
    <source>
        <dbReference type="Google" id="ProtNLM"/>
    </source>
</evidence>
<keyword evidence="2" id="KW-1185">Reference proteome</keyword>
<name>A0A6S7CFJ7_9BURK</name>
<dbReference type="AlphaFoldDB" id="A0A6S7CFJ7"/>
<dbReference type="Gene3D" id="3.40.50.300">
    <property type="entry name" value="P-loop containing nucleotide triphosphate hydrolases"/>
    <property type="match status" value="1"/>
</dbReference>
<proteinExistence type="predicted"/>
<dbReference type="EMBL" id="CADIKW010000002">
    <property type="protein sequence ID" value="CAB3844943.1"/>
    <property type="molecule type" value="Genomic_DNA"/>
</dbReference>
<protein>
    <recommendedName>
        <fullName evidence="3">AAA+ ATPase domain-containing protein</fullName>
    </recommendedName>
</protein>
<dbReference type="PANTHER" id="PTHR35894:SF1">
    <property type="entry name" value="PHOSPHORIBULOKINASE _ URIDINE KINASE FAMILY"/>
    <property type="match status" value="1"/>
</dbReference>
<organism evidence="1 2">
    <name type="scientific">Achromobacter dolens</name>
    <dbReference type="NCBI Taxonomy" id="1287738"/>
    <lineage>
        <taxon>Bacteria</taxon>
        <taxon>Pseudomonadati</taxon>
        <taxon>Pseudomonadota</taxon>
        <taxon>Betaproteobacteria</taxon>
        <taxon>Burkholderiales</taxon>
        <taxon>Alcaligenaceae</taxon>
        <taxon>Achromobacter</taxon>
    </lineage>
</organism>
<dbReference type="InterPro" id="IPR052026">
    <property type="entry name" value="ExeA_AAA_ATPase_DNA-bind"/>
</dbReference>
<dbReference type="InterPro" id="IPR008868">
    <property type="entry name" value="TniB"/>
</dbReference>
<sequence>MNKYGAAAISAGNALSEVIVPHPAFENVLQYVLNAIEIGNQVGVFTGVRVTAPSGAGKTLLMSHLSDILRQGISDSSSVPLISASLKEEPSVSQLQTGLLNNFSYAMASSMQRDRGRANNNDVNQILVSAIRHQGVRVIVLDEFQHVYHTSGTKVFTSIIDWLKRLINATEVPVVLLGTEMMDNLATIDPQLTSRIPVAVKLAHFRLGAEWLGFLKGLADTCKATDLTSLYKNKEWAGAIFRVTSGSPRLLKLLLVQAILLAVEREELNLSAGTLRQAYSLQTGASDEENPFASL</sequence>
<dbReference type="Pfam" id="PF05621">
    <property type="entry name" value="TniB"/>
    <property type="match status" value="1"/>
</dbReference>
<evidence type="ECO:0000313" key="2">
    <source>
        <dbReference type="Proteomes" id="UP000494272"/>
    </source>
</evidence>
<evidence type="ECO:0000313" key="1">
    <source>
        <dbReference type="EMBL" id="CAB3844943.1"/>
    </source>
</evidence>
<dbReference type="SUPFAM" id="SSF52540">
    <property type="entry name" value="P-loop containing nucleoside triphosphate hydrolases"/>
    <property type="match status" value="1"/>
</dbReference>
<dbReference type="Proteomes" id="UP000494272">
    <property type="component" value="Unassembled WGS sequence"/>
</dbReference>
<dbReference type="PANTHER" id="PTHR35894">
    <property type="entry name" value="GENERAL SECRETION PATHWAY PROTEIN A-RELATED"/>
    <property type="match status" value="1"/>
</dbReference>